<sequence length="154" mass="16492">MSTTRIQLALNVDDIAEATAFYQKMFGVPPHKVRDGYANFAIEDPPLKLVLIEKPGAGEHLNHLGVEAATADDVATMLGRFETAGLETKIAENDVCCHATQDKVFVTAPDVPLGWWEFYSISDDDPANPDGATTSVCEKNCAAQDSAEGTCCAS</sequence>
<dbReference type="STRING" id="350058.Mvan_0163"/>
<dbReference type="AlphaFoldDB" id="A1T1G4"/>
<dbReference type="Pfam" id="PF00903">
    <property type="entry name" value="Glyoxalase"/>
    <property type="match status" value="1"/>
</dbReference>
<evidence type="ECO:0000313" key="2">
    <source>
        <dbReference type="EMBL" id="ABM11014.1"/>
    </source>
</evidence>
<dbReference type="SUPFAM" id="SSF54593">
    <property type="entry name" value="Glyoxalase/Bleomycin resistance protein/Dihydroxybiphenyl dioxygenase"/>
    <property type="match status" value="1"/>
</dbReference>
<dbReference type="InterPro" id="IPR037523">
    <property type="entry name" value="VOC_core"/>
</dbReference>
<dbReference type="RefSeq" id="WP_011777488.1">
    <property type="nucleotide sequence ID" value="NC_008726.1"/>
</dbReference>
<dbReference type="InterPro" id="IPR049789">
    <property type="entry name" value="ArsI/CadI-like"/>
</dbReference>
<proteinExistence type="predicted"/>
<dbReference type="PANTHER" id="PTHR41294:SF1">
    <property type="entry name" value="CADMIUM-INDUCED PROTEIN CADI"/>
    <property type="match status" value="1"/>
</dbReference>
<dbReference type="PROSITE" id="PS51819">
    <property type="entry name" value="VOC"/>
    <property type="match status" value="1"/>
</dbReference>
<dbReference type="KEGG" id="mva:Mvan_0163"/>
<accession>A1T1G4</accession>
<dbReference type="InterPro" id="IPR004360">
    <property type="entry name" value="Glyas_Fos-R_dOase_dom"/>
</dbReference>
<dbReference type="InterPro" id="IPR029068">
    <property type="entry name" value="Glyas_Bleomycin-R_OHBP_Dase"/>
</dbReference>
<feature type="domain" description="VOC" evidence="1">
    <location>
        <begin position="4"/>
        <end position="139"/>
    </location>
</feature>
<organism evidence="2 3">
    <name type="scientific">Mycolicibacterium vanbaalenii (strain DSM 7251 / JCM 13017 / BCRC 16820 / KCTC 9966 / NRRL B-24157 / PYR-1)</name>
    <name type="common">Mycobacterium vanbaalenii</name>
    <dbReference type="NCBI Taxonomy" id="350058"/>
    <lineage>
        <taxon>Bacteria</taxon>
        <taxon>Bacillati</taxon>
        <taxon>Actinomycetota</taxon>
        <taxon>Actinomycetes</taxon>
        <taxon>Mycobacteriales</taxon>
        <taxon>Mycobacteriaceae</taxon>
        <taxon>Mycolicibacterium</taxon>
    </lineage>
</organism>
<dbReference type="GO" id="GO:0046686">
    <property type="term" value="P:response to cadmium ion"/>
    <property type="evidence" value="ECO:0007669"/>
    <property type="project" value="TreeGrafter"/>
</dbReference>
<gene>
    <name evidence="2" type="ordered locus">Mvan_0163</name>
</gene>
<reference evidence="2" key="1">
    <citation type="submission" date="2006-12" db="EMBL/GenBank/DDBJ databases">
        <title>Complete sequence of Mycobacterium vanbaalenii PYR-1.</title>
        <authorList>
            <consortium name="US DOE Joint Genome Institute"/>
            <person name="Copeland A."/>
            <person name="Lucas S."/>
            <person name="Lapidus A."/>
            <person name="Barry K."/>
            <person name="Detter J.C."/>
            <person name="Glavina del Rio T."/>
            <person name="Hammon N."/>
            <person name="Israni S."/>
            <person name="Dalin E."/>
            <person name="Tice H."/>
            <person name="Pitluck S."/>
            <person name="Singan V."/>
            <person name="Schmutz J."/>
            <person name="Larimer F."/>
            <person name="Land M."/>
            <person name="Hauser L."/>
            <person name="Kyrpides N."/>
            <person name="Anderson I.J."/>
            <person name="Miller C."/>
            <person name="Richardson P."/>
        </authorList>
    </citation>
    <scope>NUCLEOTIDE SEQUENCE [LARGE SCALE GENOMIC DNA]</scope>
    <source>
        <strain evidence="2">PYR-1</strain>
    </source>
</reference>
<name>A1T1G4_MYCVP</name>
<dbReference type="PANTHER" id="PTHR41294">
    <property type="entry name" value="CADMIUM-INDUCED PROTEIN CADI"/>
    <property type="match status" value="1"/>
</dbReference>
<evidence type="ECO:0000259" key="1">
    <source>
        <dbReference type="PROSITE" id="PS51819"/>
    </source>
</evidence>
<dbReference type="EMBL" id="CP000511">
    <property type="protein sequence ID" value="ABM11014.1"/>
    <property type="molecule type" value="Genomic_DNA"/>
</dbReference>
<dbReference type="InterPro" id="IPR052393">
    <property type="entry name" value="Cadmium-induced_rsp"/>
</dbReference>
<protein>
    <submittedName>
        <fullName evidence="2">Glyoxalase/bleomycin resistance protein/dioxygenase</fullName>
    </submittedName>
</protein>
<dbReference type="HOGENOM" id="CLU_125391_0_0_11"/>
<dbReference type="NCBIfam" id="NF041414">
    <property type="entry name" value="ArsI_CadI_VOC"/>
    <property type="match status" value="1"/>
</dbReference>
<dbReference type="Proteomes" id="UP000009159">
    <property type="component" value="Chromosome"/>
</dbReference>
<keyword evidence="3" id="KW-1185">Reference proteome</keyword>
<dbReference type="Gene3D" id="3.10.180.10">
    <property type="entry name" value="2,3-Dihydroxybiphenyl 1,2-Dioxygenase, domain 1"/>
    <property type="match status" value="1"/>
</dbReference>
<evidence type="ECO:0000313" key="3">
    <source>
        <dbReference type="Proteomes" id="UP000009159"/>
    </source>
</evidence>
<dbReference type="eggNOG" id="COG0346">
    <property type="taxonomic scope" value="Bacteria"/>
</dbReference>
<dbReference type="GO" id="GO:0051213">
    <property type="term" value="F:dioxygenase activity"/>
    <property type="evidence" value="ECO:0007669"/>
    <property type="project" value="UniProtKB-KW"/>
</dbReference>